<accession>A0A938YGR9</accession>
<feature type="compositionally biased region" description="Polar residues" evidence="1">
    <location>
        <begin position="287"/>
        <end position="301"/>
    </location>
</feature>
<dbReference type="EMBL" id="JAERWL010000005">
    <property type="protein sequence ID" value="MBM9475627.1"/>
    <property type="molecule type" value="Genomic_DNA"/>
</dbReference>
<evidence type="ECO:0000256" key="1">
    <source>
        <dbReference type="SAM" id="MobiDB-lite"/>
    </source>
</evidence>
<comment type="caution">
    <text evidence="3">The sequence shown here is derived from an EMBL/GenBank/DDBJ whole genome shotgun (WGS) entry which is preliminary data.</text>
</comment>
<keyword evidence="4" id="KW-1185">Reference proteome</keyword>
<feature type="domain" description="DUF3071" evidence="2">
    <location>
        <begin position="1"/>
        <end position="174"/>
    </location>
</feature>
<evidence type="ECO:0000259" key="2">
    <source>
        <dbReference type="Pfam" id="PF11268"/>
    </source>
</evidence>
<dbReference type="AlphaFoldDB" id="A0A938YGR9"/>
<dbReference type="InterPro" id="IPR047682">
    <property type="entry name" value="SepH-like"/>
</dbReference>
<evidence type="ECO:0000313" key="4">
    <source>
        <dbReference type="Proteomes" id="UP000663801"/>
    </source>
</evidence>
<feature type="region of interest" description="Disordered" evidence="1">
    <location>
        <begin position="198"/>
        <end position="333"/>
    </location>
</feature>
<sequence>MRALRVLGATEDDHVICTDESGERFSLAIDADLRQAVRGSARPSAAAARQGQPRATADEGGESLLRPREIQVRIRAGESAEQVAQAAGTTVSRIERFAYPVLLERSTMADRGRKAVAVIGGTTSRRTLEELVASALGARGQGGALGWDAHRGPDGWVLSLRWSAGRSENRAEWAMHAGPGSGTVTALDDAATQLLDPTPQPLRTIDGPARGDLFTAPAAGSHHPALHGRTGTRPTPTPEAPAAQSAPAAAPVSEAAISRQVPPATAGSVIPADIAPPVEPERRNPAAGQQRSMLDSLTSPMARTGTDAGRQPRRGARAAMPSWDDVLLGGTQR</sequence>
<dbReference type="InterPro" id="IPR021421">
    <property type="entry name" value="DUF3071"/>
</dbReference>
<proteinExistence type="predicted"/>
<dbReference type="Proteomes" id="UP000663801">
    <property type="component" value="Unassembled WGS sequence"/>
</dbReference>
<reference evidence="3" key="1">
    <citation type="submission" date="2021-01" db="EMBL/GenBank/DDBJ databases">
        <title>KCTC 19127 draft genome.</title>
        <authorList>
            <person name="An D."/>
        </authorList>
    </citation>
    <scope>NUCLEOTIDE SEQUENCE</scope>
    <source>
        <strain evidence="3">KCTC 19127</strain>
    </source>
</reference>
<feature type="region of interest" description="Disordered" evidence="1">
    <location>
        <begin position="40"/>
        <end position="63"/>
    </location>
</feature>
<dbReference type="Pfam" id="PF11268">
    <property type="entry name" value="DUF3071"/>
    <property type="match status" value="1"/>
</dbReference>
<gene>
    <name evidence="3" type="ORF">JL107_04120</name>
</gene>
<feature type="compositionally biased region" description="Low complexity" evidence="1">
    <location>
        <begin position="40"/>
        <end position="55"/>
    </location>
</feature>
<organism evidence="3 4">
    <name type="scientific">Nakamurella flavida</name>
    <dbReference type="NCBI Taxonomy" id="363630"/>
    <lineage>
        <taxon>Bacteria</taxon>
        <taxon>Bacillati</taxon>
        <taxon>Actinomycetota</taxon>
        <taxon>Actinomycetes</taxon>
        <taxon>Nakamurellales</taxon>
        <taxon>Nakamurellaceae</taxon>
        <taxon>Nakamurella</taxon>
    </lineage>
</organism>
<dbReference type="NCBIfam" id="NF040712">
    <property type="entry name" value="SepH"/>
    <property type="match status" value="1"/>
</dbReference>
<name>A0A938YGR9_9ACTN</name>
<feature type="compositionally biased region" description="Low complexity" evidence="1">
    <location>
        <begin position="240"/>
        <end position="256"/>
    </location>
</feature>
<protein>
    <submittedName>
        <fullName evidence="3">DUF3071 domain-containing protein</fullName>
    </submittedName>
</protein>
<dbReference type="RefSeq" id="WP_205255733.1">
    <property type="nucleotide sequence ID" value="NZ_BAAAPV010000002.1"/>
</dbReference>
<evidence type="ECO:0000313" key="3">
    <source>
        <dbReference type="EMBL" id="MBM9475627.1"/>
    </source>
</evidence>